<evidence type="ECO:0000313" key="1">
    <source>
        <dbReference type="EMBL" id="SFE06132.1"/>
    </source>
</evidence>
<dbReference type="PANTHER" id="PTHR37807:SF3">
    <property type="entry name" value="OS07G0160300 PROTEIN"/>
    <property type="match status" value="1"/>
</dbReference>
<dbReference type="SUPFAM" id="SSF52540">
    <property type="entry name" value="P-loop containing nucleoside triphosphate hydrolases"/>
    <property type="match status" value="1"/>
</dbReference>
<dbReference type="Gene3D" id="3.40.50.300">
    <property type="entry name" value="P-loop containing nucleotide triphosphate hydrolases"/>
    <property type="match status" value="1"/>
</dbReference>
<reference evidence="2" key="1">
    <citation type="submission" date="2016-10" db="EMBL/GenBank/DDBJ databases">
        <authorList>
            <person name="Varghese N."/>
            <person name="Submissions S."/>
        </authorList>
    </citation>
    <scope>NUCLEOTIDE SEQUENCE [LARGE SCALE GENOMIC DNA]</scope>
    <source>
        <strain evidence="2">CGMCC 1.10784</strain>
    </source>
</reference>
<keyword evidence="2" id="KW-1185">Reference proteome</keyword>
<name>A0A1I1XFN9_9BACL</name>
<evidence type="ECO:0000313" key="2">
    <source>
        <dbReference type="Proteomes" id="UP000198855"/>
    </source>
</evidence>
<keyword evidence="1" id="KW-0808">Transferase</keyword>
<keyword evidence="1" id="KW-0418">Kinase</keyword>
<protein>
    <submittedName>
        <fullName evidence="1">Predicted kinase</fullName>
    </submittedName>
</protein>
<proteinExistence type="predicted"/>
<dbReference type="AlphaFoldDB" id="A0A1I1XFN9"/>
<gene>
    <name evidence="1" type="ORF">SAMN05216378_2168</name>
</gene>
<dbReference type="Proteomes" id="UP000198855">
    <property type="component" value="Unassembled WGS sequence"/>
</dbReference>
<dbReference type="PANTHER" id="PTHR37807">
    <property type="entry name" value="OS07G0160300 PROTEIN"/>
    <property type="match status" value="1"/>
</dbReference>
<dbReference type="GO" id="GO:0016301">
    <property type="term" value="F:kinase activity"/>
    <property type="evidence" value="ECO:0007669"/>
    <property type="project" value="UniProtKB-KW"/>
</dbReference>
<dbReference type="Pfam" id="PF13671">
    <property type="entry name" value="AAA_33"/>
    <property type="match status" value="1"/>
</dbReference>
<accession>A0A1I1XFN9</accession>
<organism evidence="1 2">
    <name type="scientific">Paenibacillus catalpae</name>
    <dbReference type="NCBI Taxonomy" id="1045775"/>
    <lineage>
        <taxon>Bacteria</taxon>
        <taxon>Bacillati</taxon>
        <taxon>Bacillota</taxon>
        <taxon>Bacilli</taxon>
        <taxon>Bacillales</taxon>
        <taxon>Paenibacillaceae</taxon>
        <taxon>Paenibacillus</taxon>
    </lineage>
</organism>
<dbReference type="InterPro" id="IPR027417">
    <property type="entry name" value="P-loop_NTPase"/>
</dbReference>
<dbReference type="EMBL" id="FOMT01000002">
    <property type="protein sequence ID" value="SFE06132.1"/>
    <property type="molecule type" value="Genomic_DNA"/>
</dbReference>
<sequence length="190" mass="21297">MEKPLLIIINGFPGAGKTTLAKRLSKDLRLPLLSRDGIYETLFDALDCKTNGSPPLLAPAAFTFLYSFAGTLLAAGQSLIIEGFFGRPELRTAEFLELKQVYDFEPFQVMCRADGEVLLERYFARMGSAERHIGHQDLEWIEQEGNKERLLHEKLEPLSIGGTVIEMTTTSDTGYADLLKRLRSALERSK</sequence>
<dbReference type="OrthoDB" id="1201990at2"/>
<dbReference type="STRING" id="1045775.SAMN05216378_2168"/>
<dbReference type="RefSeq" id="WP_091184507.1">
    <property type="nucleotide sequence ID" value="NZ_FOMT01000002.1"/>
</dbReference>